<evidence type="ECO:0008006" key="5">
    <source>
        <dbReference type="Google" id="ProtNLM"/>
    </source>
</evidence>
<dbReference type="SUPFAM" id="SSF51445">
    <property type="entry name" value="(Trans)glycosidases"/>
    <property type="match status" value="1"/>
</dbReference>
<organism evidence="3 4">
    <name type="scientific">Enterococcus phoeniculicola ATCC BAA-412</name>
    <dbReference type="NCBI Taxonomy" id="1158610"/>
    <lineage>
        <taxon>Bacteria</taxon>
        <taxon>Bacillati</taxon>
        <taxon>Bacillota</taxon>
        <taxon>Bacilli</taxon>
        <taxon>Lactobacillales</taxon>
        <taxon>Enterococcaceae</taxon>
        <taxon>Enterococcus</taxon>
    </lineage>
</organism>
<dbReference type="Gene3D" id="2.70.98.60">
    <property type="entry name" value="alpha-galactosidase from lactobacil brevis"/>
    <property type="match status" value="1"/>
</dbReference>
<protein>
    <recommendedName>
        <fullName evidence="5">Alpha-galactosidase</fullName>
    </recommendedName>
</protein>
<dbReference type="InterPro" id="IPR017853">
    <property type="entry name" value="GH"/>
</dbReference>
<evidence type="ECO:0000313" key="3">
    <source>
        <dbReference type="EMBL" id="EOL44649.1"/>
    </source>
</evidence>
<dbReference type="PANTHER" id="PTHR43053:SF3">
    <property type="entry name" value="ALPHA-GALACTOSIDASE C-RELATED"/>
    <property type="match status" value="1"/>
</dbReference>
<dbReference type="Gene3D" id="3.20.20.70">
    <property type="entry name" value="Aldolase class I"/>
    <property type="match status" value="1"/>
</dbReference>
<evidence type="ECO:0000256" key="2">
    <source>
        <dbReference type="ARBA" id="ARBA00023295"/>
    </source>
</evidence>
<dbReference type="InterPro" id="IPR050985">
    <property type="entry name" value="Alpha-glycosidase_related"/>
</dbReference>
<keyword evidence="1" id="KW-0378">Hydrolase</keyword>
<dbReference type="HOGENOM" id="CLU_018331_0_0_9"/>
<dbReference type="STRING" id="154621.RV11_GL002396"/>
<keyword evidence="4" id="KW-1185">Reference proteome</keyword>
<comment type="caution">
    <text evidence="3">The sequence shown here is derived from an EMBL/GenBank/DDBJ whole genome shotgun (WGS) entry which is preliminary data.</text>
</comment>
<dbReference type="InterPro" id="IPR038417">
    <property type="entry name" value="Alpga-gal_N_sf"/>
</dbReference>
<dbReference type="eggNOG" id="COG3345">
    <property type="taxonomic scope" value="Bacteria"/>
</dbReference>
<dbReference type="PANTHER" id="PTHR43053">
    <property type="entry name" value="GLYCOSIDASE FAMILY 31"/>
    <property type="match status" value="1"/>
</dbReference>
<dbReference type="InterPro" id="IPR013785">
    <property type="entry name" value="Aldolase_TIM"/>
</dbReference>
<reference evidence="3 4" key="1">
    <citation type="submission" date="2013-02" db="EMBL/GenBank/DDBJ databases">
        <title>The Genome Sequence of Enterococcus phoeniculicola BAA-412.</title>
        <authorList>
            <consortium name="The Broad Institute Genome Sequencing Platform"/>
            <consortium name="The Broad Institute Genome Sequencing Center for Infectious Disease"/>
            <person name="Earl A.M."/>
            <person name="Gilmore M.S."/>
            <person name="Lebreton F."/>
            <person name="Walker B."/>
            <person name="Young S.K."/>
            <person name="Zeng Q."/>
            <person name="Gargeya S."/>
            <person name="Fitzgerald M."/>
            <person name="Haas B."/>
            <person name="Abouelleil A."/>
            <person name="Alvarado L."/>
            <person name="Arachchi H.M."/>
            <person name="Berlin A.M."/>
            <person name="Chapman S.B."/>
            <person name="Dewar J."/>
            <person name="Goldberg J."/>
            <person name="Griggs A."/>
            <person name="Gujja S."/>
            <person name="Hansen M."/>
            <person name="Howarth C."/>
            <person name="Imamovic A."/>
            <person name="Larimer J."/>
            <person name="McCowan C."/>
            <person name="Murphy C."/>
            <person name="Neiman D."/>
            <person name="Pearson M."/>
            <person name="Priest M."/>
            <person name="Roberts A."/>
            <person name="Saif S."/>
            <person name="Shea T."/>
            <person name="Sisk P."/>
            <person name="Sykes S."/>
            <person name="Wortman J."/>
            <person name="Nusbaum C."/>
            <person name="Birren B."/>
        </authorList>
    </citation>
    <scope>NUCLEOTIDE SEQUENCE [LARGE SCALE GENOMIC DNA]</scope>
    <source>
        <strain evidence="3 4">ATCC BAA-412</strain>
    </source>
</reference>
<dbReference type="Pfam" id="PF02065">
    <property type="entry name" value="Melibiase"/>
    <property type="match status" value="1"/>
</dbReference>
<dbReference type="EMBL" id="AJAT01000013">
    <property type="protein sequence ID" value="EOL44649.1"/>
    <property type="molecule type" value="Genomic_DNA"/>
</dbReference>
<dbReference type="PRINTS" id="PR00743">
    <property type="entry name" value="GLHYDRLASE36"/>
</dbReference>
<dbReference type="AlphaFoldDB" id="R3TSV0"/>
<proteinExistence type="predicted"/>
<dbReference type="RefSeq" id="WP_010768129.1">
    <property type="nucleotide sequence ID" value="NZ_ASWE01000003.1"/>
</dbReference>
<evidence type="ECO:0000256" key="1">
    <source>
        <dbReference type="ARBA" id="ARBA00022801"/>
    </source>
</evidence>
<dbReference type="CDD" id="cd14791">
    <property type="entry name" value="GH36"/>
    <property type="match status" value="1"/>
</dbReference>
<accession>R3TSV0</accession>
<dbReference type="InterPro" id="IPR002252">
    <property type="entry name" value="Glyco_hydro_36"/>
</dbReference>
<name>R3TSV0_9ENTE</name>
<dbReference type="GO" id="GO:0016052">
    <property type="term" value="P:carbohydrate catabolic process"/>
    <property type="evidence" value="ECO:0007669"/>
    <property type="project" value="InterPro"/>
</dbReference>
<gene>
    <name evidence="3" type="ORF">UC3_01466</name>
</gene>
<dbReference type="Proteomes" id="UP000013785">
    <property type="component" value="Unassembled WGS sequence"/>
</dbReference>
<sequence>MEQIYKYKIADTTIVFSELSGKRLRLIHFSPEPFFADRHIPEELLEASAIVELQITGVNQPDHKGNKLGNTLIGRELVAKNIHCEGNKITIIQFFQSEEIYLEVETVIDGSLQENMFVWRSKVKNLGETIGIEYITSLNIAAINDSFIHHPFIEDRLHLPTNSWQGELQWKNARLNELGLYYGLDGEGLQDSTKYIGITNQTSWSCAQYSPFGLLENEKNNRISFWQIENNGEWHWELSDCGFGKYLVLRAGGPTEPTNHWWKKLKKNEQFETVPVAYGTIFGRYSEAIELLNEYRRSIRRENEDNQTCPVIFNDYMNSLMGDPTTEKELPMIEKAAEVGCEYYVIDCGWYSDGYWWDNVGEWKPSKQRFPEGLAFLTQRILDKGMVPGLWLEIEVMGINSELANSLPDEWFICRHGKRIKDHSRYHLDFRNSEVQAYATAVVDRLISEFKIGYIKMDYNTPTAGSDVDADSYSDALLSHNRAYLAWVDRLFKKYPKLVIENCGSGGMRHDYAMLSRHSIQSITDQTNYLRNGAIAAIAATGVTPEQSAVWSYPLKEGDNEEVIFNMVNTMLLRIHQSGHLAELNNQRVSLVKEGIDVYKSIRQYIPLGKPRWYTGLPSLDDEWFSFALETPTDIYIAVWRTKSLDCQFSVSLPMDVNEVQQLYPKKELGSANFFFNKNQLIVEYSKDKMARLYKIKK</sequence>
<dbReference type="PATRIC" id="fig|1158610.3.peg.1449"/>
<dbReference type="OrthoDB" id="9758822at2"/>
<evidence type="ECO:0000313" key="4">
    <source>
        <dbReference type="Proteomes" id="UP000013785"/>
    </source>
</evidence>
<keyword evidence="2" id="KW-0326">Glycosidase</keyword>
<dbReference type="GO" id="GO:0004557">
    <property type="term" value="F:alpha-galactosidase activity"/>
    <property type="evidence" value="ECO:0007669"/>
    <property type="project" value="InterPro"/>
</dbReference>